<keyword evidence="7 9" id="KW-0472">Membrane</keyword>
<comment type="subcellular location">
    <subcellularLocation>
        <location evidence="2">Cytoplasm</location>
    </subcellularLocation>
    <subcellularLocation>
        <location evidence="1">Membrane</location>
        <topology evidence="1">Single-pass membrane protein</topology>
    </subcellularLocation>
</comment>
<organism evidence="11 12">
    <name type="scientific">Chloebia gouldiae</name>
    <name type="common">Gouldian finch</name>
    <name type="synonym">Erythrura gouldiae</name>
    <dbReference type="NCBI Taxonomy" id="44316"/>
    <lineage>
        <taxon>Eukaryota</taxon>
        <taxon>Metazoa</taxon>
        <taxon>Chordata</taxon>
        <taxon>Craniata</taxon>
        <taxon>Vertebrata</taxon>
        <taxon>Euteleostomi</taxon>
        <taxon>Archelosauria</taxon>
        <taxon>Archosauria</taxon>
        <taxon>Dinosauria</taxon>
        <taxon>Saurischia</taxon>
        <taxon>Theropoda</taxon>
        <taxon>Coelurosauria</taxon>
        <taxon>Aves</taxon>
        <taxon>Neognathae</taxon>
        <taxon>Neoaves</taxon>
        <taxon>Telluraves</taxon>
        <taxon>Australaves</taxon>
        <taxon>Passeriformes</taxon>
        <taxon>Passeroidea</taxon>
        <taxon>Passeridae</taxon>
        <taxon>Chloebia</taxon>
    </lineage>
</organism>
<evidence type="ECO:0000256" key="2">
    <source>
        <dbReference type="ARBA" id="ARBA00004496"/>
    </source>
</evidence>
<keyword evidence="4 9" id="KW-0812">Transmembrane</keyword>
<dbReference type="InterPro" id="IPR008677">
    <property type="entry name" value="MRVI1"/>
</dbReference>
<feature type="domain" description="Fanconi Anaemia group E protein C-terminal" evidence="10">
    <location>
        <begin position="315"/>
        <end position="410"/>
    </location>
</feature>
<evidence type="ECO:0000313" key="12">
    <source>
        <dbReference type="Proteomes" id="UP000276834"/>
    </source>
</evidence>
<dbReference type="PANTHER" id="PTHR32094:SF5">
    <property type="entry name" value="FANCONI ANEMIA GROUP E PROTEIN"/>
    <property type="match status" value="1"/>
</dbReference>
<dbReference type="AlphaFoldDB" id="A0A3L8S569"/>
<feature type="compositionally biased region" description="Polar residues" evidence="8">
    <location>
        <begin position="212"/>
        <end position="221"/>
    </location>
</feature>
<reference evidence="11 12" key="1">
    <citation type="journal article" date="2018" name="Proc. R. Soc. B">
        <title>A non-coding region near Follistatin controls head colour polymorphism in the Gouldian finch.</title>
        <authorList>
            <person name="Toomey M.B."/>
            <person name="Marques C.I."/>
            <person name="Andrade P."/>
            <person name="Araujo P.M."/>
            <person name="Sabatino S."/>
            <person name="Gazda M.A."/>
            <person name="Afonso S."/>
            <person name="Lopes R.J."/>
            <person name="Corbo J.C."/>
            <person name="Carneiro M."/>
        </authorList>
    </citation>
    <scope>NUCLEOTIDE SEQUENCE [LARGE SCALE GENOMIC DNA]</scope>
    <source>
        <strain evidence="11">Red01</strain>
        <tissue evidence="11">Muscle</tissue>
    </source>
</reference>
<feature type="compositionally biased region" description="Polar residues" evidence="8">
    <location>
        <begin position="1060"/>
        <end position="1071"/>
    </location>
</feature>
<feature type="compositionally biased region" description="Basic and acidic residues" evidence="8">
    <location>
        <begin position="891"/>
        <end position="900"/>
    </location>
</feature>
<evidence type="ECO:0000259" key="10">
    <source>
        <dbReference type="Pfam" id="PF11510"/>
    </source>
</evidence>
<feature type="region of interest" description="Disordered" evidence="8">
    <location>
        <begin position="187"/>
        <end position="235"/>
    </location>
</feature>
<dbReference type="EMBL" id="QUSF01000065">
    <property type="protein sequence ID" value="RLV96934.1"/>
    <property type="molecule type" value="Genomic_DNA"/>
</dbReference>
<evidence type="ECO:0000256" key="6">
    <source>
        <dbReference type="ARBA" id="ARBA00023054"/>
    </source>
</evidence>
<dbReference type="PANTHER" id="PTHR32094">
    <property type="entry name" value="FANCONI ANEMIA GROUP E PROTEIN"/>
    <property type="match status" value="1"/>
</dbReference>
<evidence type="ECO:0000256" key="1">
    <source>
        <dbReference type="ARBA" id="ARBA00004167"/>
    </source>
</evidence>
<dbReference type="InterPro" id="IPR039685">
    <property type="entry name" value="FANCE"/>
</dbReference>
<evidence type="ECO:0000256" key="9">
    <source>
        <dbReference type="SAM" id="Phobius"/>
    </source>
</evidence>
<keyword evidence="12" id="KW-1185">Reference proteome</keyword>
<keyword evidence="5 9" id="KW-1133">Transmembrane helix</keyword>
<feature type="domain" description="Fanconi Anaemia group E protein C-terminal" evidence="10">
    <location>
        <begin position="710"/>
        <end position="816"/>
    </location>
</feature>
<dbReference type="Proteomes" id="UP000276834">
    <property type="component" value="Unassembled WGS sequence"/>
</dbReference>
<dbReference type="OrthoDB" id="2449818at2759"/>
<gene>
    <name evidence="11" type="ORF">DV515_00012282</name>
</gene>
<evidence type="ECO:0000256" key="4">
    <source>
        <dbReference type="ARBA" id="ARBA00022692"/>
    </source>
</evidence>
<dbReference type="InterPro" id="IPR021025">
    <property type="entry name" value="Fanconi_anaemia_gr_E_prot_C"/>
</dbReference>
<accession>A0A3L8S569</accession>
<dbReference type="Pfam" id="PF11510">
    <property type="entry name" value="FA_FANCE"/>
    <property type="match status" value="4"/>
</dbReference>
<dbReference type="Pfam" id="PF05781">
    <property type="entry name" value="MRVI1"/>
    <property type="match status" value="1"/>
</dbReference>
<feature type="region of interest" description="Disordered" evidence="8">
    <location>
        <begin position="839"/>
        <end position="900"/>
    </location>
</feature>
<feature type="compositionally biased region" description="Polar residues" evidence="8">
    <location>
        <begin position="839"/>
        <end position="849"/>
    </location>
</feature>
<evidence type="ECO:0000256" key="3">
    <source>
        <dbReference type="ARBA" id="ARBA00022490"/>
    </source>
</evidence>
<dbReference type="GO" id="GO:0043240">
    <property type="term" value="C:Fanconi anaemia nuclear complex"/>
    <property type="evidence" value="ECO:0007669"/>
    <property type="project" value="InterPro"/>
</dbReference>
<feature type="compositionally biased region" description="Acidic residues" evidence="8">
    <location>
        <begin position="196"/>
        <end position="211"/>
    </location>
</feature>
<feature type="transmembrane region" description="Helical" evidence="9">
    <location>
        <begin position="1193"/>
        <end position="1213"/>
    </location>
</feature>
<proteinExistence type="predicted"/>
<feature type="domain" description="Fanconi Anaemia group E protein C-terminal" evidence="10">
    <location>
        <begin position="577"/>
        <end position="678"/>
    </location>
</feature>
<feature type="region of interest" description="Disordered" evidence="8">
    <location>
        <begin position="1108"/>
        <end position="1144"/>
    </location>
</feature>
<evidence type="ECO:0000313" key="11">
    <source>
        <dbReference type="EMBL" id="RLV96934.1"/>
    </source>
</evidence>
<name>A0A3L8S569_CHLGU</name>
<dbReference type="GO" id="GO:0005737">
    <property type="term" value="C:cytoplasm"/>
    <property type="evidence" value="ECO:0007669"/>
    <property type="project" value="UniProtKB-SubCell"/>
</dbReference>
<protein>
    <recommendedName>
        <fullName evidence="10">Fanconi Anaemia group E protein C-terminal domain-containing protein</fullName>
    </recommendedName>
</protein>
<dbReference type="Gene3D" id="1.25.40.480">
    <property type="match status" value="2"/>
</dbReference>
<dbReference type="GO" id="GO:0016020">
    <property type="term" value="C:membrane"/>
    <property type="evidence" value="ECO:0007669"/>
    <property type="project" value="UniProtKB-SubCell"/>
</dbReference>
<evidence type="ECO:0000256" key="8">
    <source>
        <dbReference type="SAM" id="MobiDB-lite"/>
    </source>
</evidence>
<feature type="domain" description="Fanconi Anaemia group E protein C-terminal" evidence="10">
    <location>
        <begin position="442"/>
        <end position="491"/>
    </location>
</feature>
<feature type="compositionally biased region" description="Low complexity" evidence="8">
    <location>
        <begin position="1108"/>
        <end position="1126"/>
    </location>
</feature>
<comment type="caution">
    <text evidence="11">The sequence shown here is derived from an EMBL/GenBank/DDBJ whole genome shotgun (WGS) entry which is preliminary data.</text>
</comment>
<keyword evidence="6" id="KW-0175">Coiled coil</keyword>
<sequence>MAALRALQRGQPRQGPGRAFPWQALTAALCAEEPWLEGPKDTLAVKPRLLLLPVLCQRNLLSLLLVVQDAVPRDCLERLLQALQQDSHVDLWVQTLGDLLRRGLRAEESSPHPPALSSACQQQLRGLCQKIAQKKPEGQRKLNWCFSKQPGAPDSVPQGGKRKEVLEESLELDSEREGKRLLVEEAAFEPLGPQECGDEAGVEEEVPEEPSGDTSAQSTEKAAQDSSQQDAAGELREISQTELAAEVQSFVQMHGQGLKMLLLQDSSDTVSLQHAELRTLPKLSILNNCSPSQVSPSIPAAAAAGALLLPLMSHPLCHPQLEGLCSFLQLSTCPEPFLVRFCSWLLALSPDLSYTSAAILAEQLFLRRVLSLTQPPSRHLMAALTSFCSKYSHPFCRVLVAAVLQGPGEGVLGWWEVWLLLGAGQGPQLQSAVPWVAFDMCAEQTKLMCELVEECLEPHSVQLVLSQVLEVPLSEKLLPVLQAVLGRQVRGPPCPTGFLDVGNQCWSKDPLSCLLLALFQEVLPPELLDLLVLTLCQQAPAFATSLSFAKLVTAVLTVYQSQDTVSLQHAELRTLPKLSILNNCSPSQLEGLCSFLQLSTCPEPFLVRFCSWLLALSPDLSYTSAAILAEQLFLRRVLSLTQPPSRHLMAALTSFCSKYSHPFCRVLVAAVLQGPGEGVLGWWEVWLLLGAGQGPQLQSAVPWVAFDMCAEQTKLMCELVEECLEPHSVQLVLSQVLEVPLSEKLLPVLQAVLGRQEVLPPELLDLLVLTLCQQAPAFATSLSFAKLVTAVLRVYQSQVTAKRNGLEISADPNRTLGMGGNISCLQVVLKVEPESLEQQAELSGLTTSPDEGRMSSPQGHPGGVLARSEQSMEQVSKEPGRAVQEQAVHPGDSDRTKQDAETLEEPLLSLPSELSVLDRLGLHRVALTEQDLEAAFAHLALAFRCDVFTLQQRVQVEKRARDAAEENIHEELGQCRAALERLGRSCANAGCKETLEQLQHSLAVLSAAVERATSAAEKLGAVHQEARMSRAAEVMVQHVENLKRQHTREHAELEEMKRLIQQNSRNRQLAETQDDVEPRLRPHPLKRTFQQGSARRRVSIAVIPKQLLPGASPESPAAPAGALEPEGAQRRPSSQRSELELQGQDSAVTGQLVAEADGRGSNTGNEEPEQLGLTSKGSAAELWRPWLFFPQHYWVFFWLLLLSVAFLLLVRVLELQRLQSAASSKA</sequence>
<evidence type="ECO:0000256" key="7">
    <source>
        <dbReference type="ARBA" id="ARBA00023136"/>
    </source>
</evidence>
<feature type="region of interest" description="Disordered" evidence="8">
    <location>
        <begin position="1060"/>
        <end position="1093"/>
    </location>
</feature>
<dbReference type="GO" id="GO:0036297">
    <property type="term" value="P:interstrand cross-link repair"/>
    <property type="evidence" value="ECO:0007669"/>
    <property type="project" value="InterPro"/>
</dbReference>
<keyword evidence="3" id="KW-0963">Cytoplasm</keyword>
<evidence type="ECO:0000256" key="5">
    <source>
        <dbReference type="ARBA" id="ARBA00022989"/>
    </source>
</evidence>